<sequence length="174" mass="19108">MAAARRGPAPTWDQRHSLRPPPYVGAMRRQLEGLAIGDAAVDELPDAAVAPCAAHRGAGSVMACAGTPPQSPEPGWVDWDLVRRGQALWLENLGRAFLALTAALVQGFTIARFAEVLHHAGYAQSPLNSNRRYAATAFFITDWFRYPLDDPESFARRGIHTVRCMHSYARRKSA</sequence>
<accession>A0ABN9SG59</accession>
<comment type="caution">
    <text evidence="1">The sequence shown here is derived from an EMBL/GenBank/DDBJ whole genome shotgun (WGS) entry which is preliminary data.</text>
</comment>
<dbReference type="PANTHER" id="PTHR37159:SF1">
    <property type="entry name" value="GH11867P"/>
    <property type="match status" value="1"/>
</dbReference>
<organism evidence="1 2">
    <name type="scientific">Prorocentrum cordatum</name>
    <dbReference type="NCBI Taxonomy" id="2364126"/>
    <lineage>
        <taxon>Eukaryota</taxon>
        <taxon>Sar</taxon>
        <taxon>Alveolata</taxon>
        <taxon>Dinophyceae</taxon>
        <taxon>Prorocentrales</taxon>
        <taxon>Prorocentraceae</taxon>
        <taxon>Prorocentrum</taxon>
    </lineage>
</organism>
<evidence type="ECO:0000313" key="1">
    <source>
        <dbReference type="EMBL" id="CAK0830351.1"/>
    </source>
</evidence>
<reference evidence="1" key="1">
    <citation type="submission" date="2023-10" db="EMBL/GenBank/DDBJ databases">
        <authorList>
            <person name="Chen Y."/>
            <person name="Shah S."/>
            <person name="Dougan E. K."/>
            <person name="Thang M."/>
            <person name="Chan C."/>
        </authorList>
    </citation>
    <scope>NUCLEOTIDE SEQUENCE [LARGE SCALE GENOMIC DNA]</scope>
</reference>
<keyword evidence="2" id="KW-1185">Reference proteome</keyword>
<feature type="non-terminal residue" evidence="1">
    <location>
        <position position="174"/>
    </location>
</feature>
<name>A0ABN9SG59_9DINO</name>
<evidence type="ECO:0008006" key="3">
    <source>
        <dbReference type="Google" id="ProtNLM"/>
    </source>
</evidence>
<proteinExistence type="predicted"/>
<dbReference type="PANTHER" id="PTHR37159">
    <property type="entry name" value="GH11867P"/>
    <property type="match status" value="1"/>
</dbReference>
<dbReference type="Proteomes" id="UP001189429">
    <property type="component" value="Unassembled WGS sequence"/>
</dbReference>
<gene>
    <name evidence="1" type="ORF">PCOR1329_LOCUS29014</name>
</gene>
<evidence type="ECO:0000313" key="2">
    <source>
        <dbReference type="Proteomes" id="UP001189429"/>
    </source>
</evidence>
<protein>
    <recommendedName>
        <fullName evidence="3">ER-bound oxygenase mpaB/mpaB'/Rubber oxygenase catalytic domain-containing protein</fullName>
    </recommendedName>
</protein>
<dbReference type="EMBL" id="CAUYUJ010010828">
    <property type="protein sequence ID" value="CAK0830351.1"/>
    <property type="molecule type" value="Genomic_DNA"/>
</dbReference>